<evidence type="ECO:0000259" key="3">
    <source>
        <dbReference type="Pfam" id="PF00483"/>
    </source>
</evidence>
<dbReference type="SUPFAM" id="SSF53448">
    <property type="entry name" value="Nucleotide-diphospho-sugar transferases"/>
    <property type="match status" value="1"/>
</dbReference>
<dbReference type="PANTHER" id="PTHR43584:SF8">
    <property type="entry name" value="N-ACETYLMURAMATE ALPHA-1-PHOSPHATE URIDYLYLTRANSFERASE"/>
    <property type="match status" value="1"/>
</dbReference>
<dbReference type="AlphaFoldDB" id="A0A7C4TFU7"/>
<dbReference type="Gene3D" id="3.90.550.10">
    <property type="entry name" value="Spore Coat Polysaccharide Biosynthesis Protein SpsA, Chain A"/>
    <property type="match status" value="1"/>
</dbReference>
<sequence length="334" mass="36879">MDKTTSGKTPGNIVNVIIPVAGEGVRLKPHTHFLPKCLLYVAGKPILGHILDGLKSLKISKVIVVIGSKSEPIIKFCNNYNFNFKFVLQKNRLGLGHAIYLGSKNLSGPTLVLLGDTIADFDFKNFICETNILGVKEVENPQRFGIVETKGGRVISVVEKPERPKSNLAIVGIYYFTDVRKIHTAIETVIKRGIKTKGEYQLTDGLALLINKGEDFRILKIKNWFDCGTPDALIETNRHLLKKNHYFHPRQRMNVIAPVYIPDSAEIVDSIIGPNVSVGEGVTIKNSIIQDSIINNNAIIENAIFNNSIIGQNAVVRGGFRRLNVGDSSVIELT</sequence>
<dbReference type="Pfam" id="PF00483">
    <property type="entry name" value="NTP_transferase"/>
    <property type="match status" value="1"/>
</dbReference>
<proteinExistence type="predicted"/>
<dbReference type="EMBL" id="DTGZ01000028">
    <property type="protein sequence ID" value="HGV96965.1"/>
    <property type="molecule type" value="Genomic_DNA"/>
</dbReference>
<dbReference type="InterPro" id="IPR050065">
    <property type="entry name" value="GlmU-like"/>
</dbReference>
<dbReference type="InterPro" id="IPR029044">
    <property type="entry name" value="Nucleotide-diphossugar_trans"/>
</dbReference>
<accession>A0A7C4TFU7</accession>
<protein>
    <submittedName>
        <fullName evidence="4">Nucleotidyl transferase</fullName>
    </submittedName>
</protein>
<dbReference type="InterPro" id="IPR005835">
    <property type="entry name" value="NTP_transferase_dom"/>
</dbReference>
<dbReference type="PANTHER" id="PTHR43584">
    <property type="entry name" value="NUCLEOTIDYL TRANSFERASE"/>
    <property type="match status" value="1"/>
</dbReference>
<name>A0A7C4TFU7_UNCW3</name>
<keyword evidence="2" id="KW-0548">Nucleotidyltransferase</keyword>
<organism evidence="4">
    <name type="scientific">candidate division WOR-3 bacterium</name>
    <dbReference type="NCBI Taxonomy" id="2052148"/>
    <lineage>
        <taxon>Bacteria</taxon>
        <taxon>Bacteria division WOR-3</taxon>
    </lineage>
</organism>
<feature type="domain" description="Nucleotidyl transferase" evidence="3">
    <location>
        <begin position="17"/>
        <end position="242"/>
    </location>
</feature>
<evidence type="ECO:0000313" key="4">
    <source>
        <dbReference type="EMBL" id="HGV96965.1"/>
    </source>
</evidence>
<dbReference type="GO" id="GO:0016779">
    <property type="term" value="F:nucleotidyltransferase activity"/>
    <property type="evidence" value="ECO:0007669"/>
    <property type="project" value="UniProtKB-KW"/>
</dbReference>
<evidence type="ECO:0000256" key="2">
    <source>
        <dbReference type="ARBA" id="ARBA00022695"/>
    </source>
</evidence>
<keyword evidence="1 4" id="KW-0808">Transferase</keyword>
<comment type="caution">
    <text evidence="4">The sequence shown here is derived from an EMBL/GenBank/DDBJ whole genome shotgun (WGS) entry which is preliminary data.</text>
</comment>
<evidence type="ECO:0000256" key="1">
    <source>
        <dbReference type="ARBA" id="ARBA00022679"/>
    </source>
</evidence>
<dbReference type="Gene3D" id="2.160.10.10">
    <property type="entry name" value="Hexapeptide repeat proteins"/>
    <property type="match status" value="1"/>
</dbReference>
<gene>
    <name evidence="4" type="ORF">ENV60_01535</name>
</gene>
<reference evidence="4" key="1">
    <citation type="journal article" date="2020" name="mSystems">
        <title>Genome- and Community-Level Interaction Insights into Carbon Utilization and Element Cycling Functions of Hydrothermarchaeota in Hydrothermal Sediment.</title>
        <authorList>
            <person name="Zhou Z."/>
            <person name="Liu Y."/>
            <person name="Xu W."/>
            <person name="Pan J."/>
            <person name="Luo Z.H."/>
            <person name="Li M."/>
        </authorList>
    </citation>
    <scope>NUCLEOTIDE SEQUENCE [LARGE SCALE GENOMIC DNA]</scope>
    <source>
        <strain evidence="4">SpSt-774</strain>
    </source>
</reference>